<dbReference type="InterPro" id="IPR038695">
    <property type="entry name" value="Saro_0823-like_sf"/>
</dbReference>
<dbReference type="Gene3D" id="2.60.120.1140">
    <property type="entry name" value="Protein of unknown function DUF192"/>
    <property type="match status" value="1"/>
</dbReference>
<accession>A0ABQ3IZH9</accession>
<proteinExistence type="predicted"/>
<feature type="signal peptide" evidence="1">
    <location>
        <begin position="1"/>
        <end position="24"/>
    </location>
</feature>
<dbReference type="Proteomes" id="UP000609802">
    <property type="component" value="Unassembled WGS sequence"/>
</dbReference>
<name>A0ABQ3IZH9_9RHOB</name>
<gene>
    <name evidence="2" type="ORF">GCM10016455_13780</name>
</gene>
<evidence type="ECO:0000313" key="3">
    <source>
        <dbReference type="Proteomes" id="UP000609802"/>
    </source>
</evidence>
<comment type="caution">
    <text evidence="2">The sequence shown here is derived from an EMBL/GenBank/DDBJ whole genome shotgun (WGS) entry which is preliminary data.</text>
</comment>
<evidence type="ECO:0000313" key="2">
    <source>
        <dbReference type="EMBL" id="GHE94569.1"/>
    </source>
</evidence>
<dbReference type="PANTHER" id="PTHR37953:SF1">
    <property type="entry name" value="UPF0127 PROTEIN MJ1496"/>
    <property type="match status" value="1"/>
</dbReference>
<reference evidence="3" key="1">
    <citation type="journal article" date="2019" name="Int. J. Syst. Evol. Microbiol.">
        <title>The Global Catalogue of Microorganisms (GCM) 10K type strain sequencing project: providing services to taxonomists for standard genome sequencing and annotation.</title>
        <authorList>
            <consortium name="The Broad Institute Genomics Platform"/>
            <consortium name="The Broad Institute Genome Sequencing Center for Infectious Disease"/>
            <person name="Wu L."/>
            <person name="Ma J."/>
        </authorList>
    </citation>
    <scope>NUCLEOTIDE SEQUENCE [LARGE SCALE GENOMIC DNA]</scope>
    <source>
        <strain evidence="3">KCTC 42443</strain>
    </source>
</reference>
<evidence type="ECO:0000256" key="1">
    <source>
        <dbReference type="SAM" id="SignalP"/>
    </source>
</evidence>
<evidence type="ECO:0008006" key="4">
    <source>
        <dbReference type="Google" id="ProtNLM"/>
    </source>
</evidence>
<keyword evidence="3" id="KW-1185">Reference proteome</keyword>
<protein>
    <recommendedName>
        <fullName evidence="4">DUF192 domain-containing protein</fullName>
    </recommendedName>
</protein>
<feature type="chain" id="PRO_5045241588" description="DUF192 domain-containing protein" evidence="1">
    <location>
        <begin position="25"/>
        <end position="163"/>
    </location>
</feature>
<dbReference type="Pfam" id="PF02643">
    <property type="entry name" value="DUF192"/>
    <property type="match status" value="1"/>
</dbReference>
<dbReference type="InterPro" id="IPR003795">
    <property type="entry name" value="DUF192"/>
</dbReference>
<keyword evidence="1" id="KW-0732">Signal</keyword>
<dbReference type="EMBL" id="BNCH01000002">
    <property type="protein sequence ID" value="GHE94569.1"/>
    <property type="molecule type" value="Genomic_DNA"/>
</dbReference>
<dbReference type="PANTHER" id="PTHR37953">
    <property type="entry name" value="UPF0127 PROTEIN MJ1496"/>
    <property type="match status" value="1"/>
</dbReference>
<sequence>MWKRFLTFGASVMGALLLCAPVQAQTCDPGHVDLRGDWGQARFSVEVADDPGERALGLMNRDSLPVSHGMLFLFETPQSVSFWMKNTLIPLDMLFLQADGTVARVHSNAIPHDLTPIPGGPDIQAVLEINGGLAQRFGIGEGTVLRHPDLDQSIAAWPCPPTD</sequence>
<organism evidence="2 3">
    <name type="scientific">Aliiroseovarius zhejiangensis</name>
    <dbReference type="NCBI Taxonomy" id="1632025"/>
    <lineage>
        <taxon>Bacteria</taxon>
        <taxon>Pseudomonadati</taxon>
        <taxon>Pseudomonadota</taxon>
        <taxon>Alphaproteobacteria</taxon>
        <taxon>Rhodobacterales</taxon>
        <taxon>Paracoccaceae</taxon>
        <taxon>Aliiroseovarius</taxon>
    </lineage>
</organism>